<dbReference type="PANTHER" id="PTHR46268:SF6">
    <property type="entry name" value="UNIVERSAL STRESS PROTEIN UP12"/>
    <property type="match status" value="1"/>
</dbReference>
<dbReference type="CDD" id="cd00293">
    <property type="entry name" value="USP-like"/>
    <property type="match status" value="1"/>
</dbReference>
<dbReference type="AlphaFoldDB" id="A0AAU7YV84"/>
<accession>A0AAU7YV84</accession>
<gene>
    <name evidence="3" type="ORF">RBB81_00030</name>
</gene>
<dbReference type="SUPFAM" id="SSF52402">
    <property type="entry name" value="Adenine nucleotide alpha hydrolases-like"/>
    <property type="match status" value="2"/>
</dbReference>
<organism evidence="3">
    <name type="scientific">Tunturiibacter gelidiferens</name>
    <dbReference type="NCBI Taxonomy" id="3069689"/>
    <lineage>
        <taxon>Bacteria</taxon>
        <taxon>Pseudomonadati</taxon>
        <taxon>Acidobacteriota</taxon>
        <taxon>Terriglobia</taxon>
        <taxon>Terriglobales</taxon>
        <taxon>Acidobacteriaceae</taxon>
        <taxon>Tunturiibacter</taxon>
    </lineage>
</organism>
<dbReference type="PANTHER" id="PTHR46268">
    <property type="entry name" value="STRESS RESPONSE PROTEIN NHAX"/>
    <property type="match status" value="1"/>
</dbReference>
<dbReference type="KEGG" id="tgi:RBB81_00030"/>
<evidence type="ECO:0000313" key="3">
    <source>
        <dbReference type="EMBL" id="XCB20246.1"/>
    </source>
</evidence>
<geneLocation type="plasmid" evidence="3">
    <name>unnamed</name>
</geneLocation>
<protein>
    <submittedName>
        <fullName evidence="3">Universal stress protein</fullName>
    </submittedName>
</protein>
<dbReference type="RefSeq" id="WP_353070694.1">
    <property type="nucleotide sequence ID" value="NZ_CP132937.1"/>
</dbReference>
<dbReference type="EMBL" id="CP132937">
    <property type="protein sequence ID" value="XCB20246.1"/>
    <property type="molecule type" value="Genomic_DNA"/>
</dbReference>
<comment type="similarity">
    <text evidence="1">Belongs to the universal stress protein A family.</text>
</comment>
<proteinExistence type="inferred from homology"/>
<feature type="domain" description="UspA" evidence="2">
    <location>
        <begin position="162"/>
        <end position="293"/>
    </location>
</feature>
<sequence>MPTIGKSSAIRLDSIIFATDFSPASQNAGLYASAVSVHFGTGLVIAHAFTLVQAALEVEAEKPLASQQRTTLKHELALTAEILDSGKGTTEYVLVDGDPRKVIPVLAQRRSPALIVLGTHGGGSIDRFVLGSTAEGILRHSSGPALTVGPNVNILRAGALNIRRILYATDCTAEAAHAAPVAVALADAFAAELDVLNVVRSREIDHPEQLRRLQEHFYGAVDAIMPHNAGQVCEPHTFVSVGQPYTEILNHVSEREIDLLVLGLRRNTHLGMQNRTSGVFPIIVRAKCPVITVASGSTYQP</sequence>
<reference evidence="3" key="1">
    <citation type="submission" date="2023-08" db="EMBL/GenBank/DDBJ databases">
        <authorList>
            <person name="Messyasz A."/>
            <person name="Mannisto M.K."/>
            <person name="Kerkhof L.J."/>
            <person name="Haggblom M."/>
        </authorList>
    </citation>
    <scope>NUCLEOTIDE SEQUENCE</scope>
    <source>
        <strain evidence="3">M8UP39</strain>
        <plasmid evidence="3">unnamed</plasmid>
    </source>
</reference>
<name>A0AAU7YV84_9BACT</name>
<keyword evidence="3" id="KW-0614">Plasmid</keyword>
<evidence type="ECO:0000259" key="2">
    <source>
        <dbReference type="Pfam" id="PF00582"/>
    </source>
</evidence>
<evidence type="ECO:0000256" key="1">
    <source>
        <dbReference type="ARBA" id="ARBA00008791"/>
    </source>
</evidence>
<dbReference type="InterPro" id="IPR006016">
    <property type="entry name" value="UspA"/>
</dbReference>
<dbReference type="PRINTS" id="PR01438">
    <property type="entry name" value="UNVRSLSTRESS"/>
</dbReference>
<dbReference type="Pfam" id="PF00582">
    <property type="entry name" value="Usp"/>
    <property type="match status" value="2"/>
</dbReference>
<dbReference type="InterPro" id="IPR006015">
    <property type="entry name" value="Universal_stress_UspA"/>
</dbReference>
<dbReference type="InterPro" id="IPR014729">
    <property type="entry name" value="Rossmann-like_a/b/a_fold"/>
</dbReference>
<reference evidence="3" key="2">
    <citation type="journal article" date="2024" name="Environ. Microbiol.">
        <title>Genome analysis and description of Tunturibacter gen. nov. expands the diversity of Terriglobia in tundra soils.</title>
        <authorList>
            <person name="Messyasz A."/>
            <person name="Mannisto M.K."/>
            <person name="Kerkhof L.J."/>
            <person name="Haggblom M.M."/>
        </authorList>
    </citation>
    <scope>NUCLEOTIDE SEQUENCE</scope>
    <source>
        <strain evidence="3">M8UP39</strain>
    </source>
</reference>
<dbReference type="Gene3D" id="3.40.50.620">
    <property type="entry name" value="HUPs"/>
    <property type="match status" value="2"/>
</dbReference>
<feature type="domain" description="UspA" evidence="2">
    <location>
        <begin position="14"/>
        <end position="148"/>
    </location>
</feature>